<dbReference type="Proteomes" id="UP000693946">
    <property type="component" value="Linkage Group LG6"/>
</dbReference>
<evidence type="ECO:0000313" key="2">
    <source>
        <dbReference type="Proteomes" id="UP000693946"/>
    </source>
</evidence>
<proteinExistence type="predicted"/>
<dbReference type="EMBL" id="JAGKHQ010000018">
    <property type="protein sequence ID" value="KAG7485092.1"/>
    <property type="molecule type" value="Genomic_DNA"/>
</dbReference>
<organism evidence="1 2">
    <name type="scientific">Solea senegalensis</name>
    <name type="common">Senegalese sole</name>
    <dbReference type="NCBI Taxonomy" id="28829"/>
    <lineage>
        <taxon>Eukaryota</taxon>
        <taxon>Metazoa</taxon>
        <taxon>Chordata</taxon>
        <taxon>Craniata</taxon>
        <taxon>Vertebrata</taxon>
        <taxon>Euteleostomi</taxon>
        <taxon>Actinopterygii</taxon>
        <taxon>Neopterygii</taxon>
        <taxon>Teleostei</taxon>
        <taxon>Neoteleostei</taxon>
        <taxon>Acanthomorphata</taxon>
        <taxon>Carangaria</taxon>
        <taxon>Pleuronectiformes</taxon>
        <taxon>Pleuronectoidei</taxon>
        <taxon>Soleidae</taxon>
        <taxon>Solea</taxon>
    </lineage>
</organism>
<keyword evidence="2" id="KW-1185">Reference proteome</keyword>
<name>A0AAV6Q995_SOLSE</name>
<gene>
    <name evidence="1" type="ORF">JOB18_002777</name>
</gene>
<accession>A0AAV6Q995</accession>
<comment type="caution">
    <text evidence="1">The sequence shown here is derived from an EMBL/GenBank/DDBJ whole genome shotgun (WGS) entry which is preliminary data.</text>
</comment>
<dbReference type="AlphaFoldDB" id="A0AAV6Q995"/>
<protein>
    <submittedName>
        <fullName evidence="1">Uncharacterized protein</fullName>
    </submittedName>
</protein>
<sequence>MFREFGLFHSQPNYVDVKLSSVPPTQQKTAEIGFFFPPLFLVPFASKKDRNMTAGGQAFRRLCRAEMWRCPDWRGTTTSQAVIDLRTSC</sequence>
<reference evidence="1 2" key="1">
    <citation type="journal article" date="2021" name="Sci. Rep.">
        <title>Chromosome anchoring in Senegalese sole (Solea senegalensis) reveals sex-associated markers and genome rearrangements in flatfish.</title>
        <authorList>
            <person name="Guerrero-Cozar I."/>
            <person name="Gomez-Garrido J."/>
            <person name="Berbel C."/>
            <person name="Martinez-Blanch J.F."/>
            <person name="Alioto T."/>
            <person name="Claros M.G."/>
            <person name="Gagnaire P.A."/>
            <person name="Manchado M."/>
        </authorList>
    </citation>
    <scope>NUCLEOTIDE SEQUENCE [LARGE SCALE GENOMIC DNA]</scope>
    <source>
        <strain evidence="1">Sse05_10M</strain>
    </source>
</reference>
<evidence type="ECO:0000313" key="1">
    <source>
        <dbReference type="EMBL" id="KAG7485092.1"/>
    </source>
</evidence>